<protein>
    <recommendedName>
        <fullName evidence="1">LysR substrate-binding domain-containing protein</fullName>
    </recommendedName>
</protein>
<proteinExistence type="predicted"/>
<evidence type="ECO:0000259" key="1">
    <source>
        <dbReference type="Pfam" id="PF03466"/>
    </source>
</evidence>
<dbReference type="InterPro" id="IPR005119">
    <property type="entry name" value="LysR_subst-bd"/>
</dbReference>
<dbReference type="AlphaFoldDB" id="A0A511XNH3"/>
<gene>
    <name evidence="2" type="ORF">AOE01nite_27220</name>
</gene>
<name>A0A511XNH3_9PROT</name>
<evidence type="ECO:0000313" key="3">
    <source>
        <dbReference type="Proteomes" id="UP000321746"/>
    </source>
</evidence>
<comment type="caution">
    <text evidence="2">The sequence shown here is derived from an EMBL/GenBank/DDBJ whole genome shotgun (WGS) entry which is preliminary data.</text>
</comment>
<dbReference type="Proteomes" id="UP000321746">
    <property type="component" value="Unassembled WGS sequence"/>
</dbReference>
<accession>A0A511XNH3</accession>
<dbReference type="Pfam" id="PF03466">
    <property type="entry name" value="LysR_substrate"/>
    <property type="match status" value="1"/>
</dbReference>
<dbReference type="Gene3D" id="3.40.190.290">
    <property type="match status" value="1"/>
</dbReference>
<organism evidence="2 3">
    <name type="scientific">Acetobacter oeni</name>
    <dbReference type="NCBI Taxonomy" id="304077"/>
    <lineage>
        <taxon>Bacteria</taxon>
        <taxon>Pseudomonadati</taxon>
        <taxon>Pseudomonadota</taxon>
        <taxon>Alphaproteobacteria</taxon>
        <taxon>Acetobacterales</taxon>
        <taxon>Acetobacteraceae</taxon>
        <taxon>Acetobacter</taxon>
    </lineage>
</organism>
<feature type="domain" description="LysR substrate-binding" evidence="1">
    <location>
        <begin position="2"/>
        <end position="87"/>
    </location>
</feature>
<dbReference type="EMBL" id="BJYG01000043">
    <property type="protein sequence ID" value="GEN64498.1"/>
    <property type="molecule type" value="Genomic_DNA"/>
</dbReference>
<reference evidence="2 3" key="1">
    <citation type="submission" date="2019-07" db="EMBL/GenBank/DDBJ databases">
        <title>Whole genome shotgun sequence of Acetobacter oeni NBRC 105207.</title>
        <authorList>
            <person name="Hosoyama A."/>
            <person name="Uohara A."/>
            <person name="Ohji S."/>
            <person name="Ichikawa N."/>
        </authorList>
    </citation>
    <scope>NUCLEOTIDE SEQUENCE [LARGE SCALE GENOMIC DNA]</scope>
    <source>
        <strain evidence="2 3">NBRC 105207</strain>
    </source>
</reference>
<sequence>MPLALLSKDMRCRQLVDIGFQAIGIEPRVRLETSSLELIHAEVMSGRVATILPTSSFPLRVPPQSRIKIRRLPGFSPGFVGIIRLSLQETSDFASDAWKAVQKMRLQDDLGLLCEVHPDN</sequence>
<keyword evidence="3" id="KW-1185">Reference proteome</keyword>
<dbReference type="SUPFAM" id="SSF53850">
    <property type="entry name" value="Periplasmic binding protein-like II"/>
    <property type="match status" value="1"/>
</dbReference>
<evidence type="ECO:0000313" key="2">
    <source>
        <dbReference type="EMBL" id="GEN64498.1"/>
    </source>
</evidence>